<keyword evidence="1" id="KW-1185">Reference proteome</keyword>
<protein>
    <submittedName>
        <fullName evidence="2">Aldo_ket_red domain-containing protein</fullName>
    </submittedName>
</protein>
<organism evidence="1 2">
    <name type="scientific">Ascaris lumbricoides</name>
    <name type="common">Giant roundworm</name>
    <dbReference type="NCBI Taxonomy" id="6252"/>
    <lineage>
        <taxon>Eukaryota</taxon>
        <taxon>Metazoa</taxon>
        <taxon>Ecdysozoa</taxon>
        <taxon>Nematoda</taxon>
        <taxon>Chromadorea</taxon>
        <taxon>Rhabditida</taxon>
        <taxon>Spirurina</taxon>
        <taxon>Ascaridomorpha</taxon>
        <taxon>Ascaridoidea</taxon>
        <taxon>Ascarididae</taxon>
        <taxon>Ascaris</taxon>
    </lineage>
</organism>
<dbReference type="Proteomes" id="UP000036681">
    <property type="component" value="Unplaced"/>
</dbReference>
<proteinExistence type="predicted"/>
<evidence type="ECO:0000313" key="1">
    <source>
        <dbReference type="Proteomes" id="UP000036681"/>
    </source>
</evidence>
<sequence length="110" mass="12306">MVEETTANFLDKISSAADVNGTIDLQSDKAPTKVNARFYYCTSPFDLRDSAAKRAQEVGIQSRELDQIGLLTWTIAQKSEIGIWEGQHNRKEQELDWNESSLAHGFGLCV</sequence>
<dbReference type="WBParaSite" id="ALUE_0001422401-mRNA-1">
    <property type="protein sequence ID" value="ALUE_0001422401-mRNA-1"/>
    <property type="gene ID" value="ALUE_0001422401"/>
</dbReference>
<reference evidence="2" key="1">
    <citation type="submission" date="2017-02" db="UniProtKB">
        <authorList>
            <consortium name="WormBaseParasite"/>
        </authorList>
    </citation>
    <scope>IDENTIFICATION</scope>
</reference>
<dbReference type="AlphaFoldDB" id="A0A0M3I9R0"/>
<evidence type="ECO:0000313" key="2">
    <source>
        <dbReference type="WBParaSite" id="ALUE_0001422401-mRNA-1"/>
    </source>
</evidence>
<accession>A0A0M3I9R0</accession>
<name>A0A0M3I9R0_ASCLU</name>